<evidence type="ECO:0000313" key="1">
    <source>
        <dbReference type="EMBL" id="RAI78078.1"/>
    </source>
</evidence>
<keyword evidence="2" id="KW-1185">Reference proteome</keyword>
<name>A0A327NYY4_9BACT</name>
<reference evidence="1 2" key="1">
    <citation type="submission" date="2018-06" db="EMBL/GenBank/DDBJ databases">
        <title>Spirosoma sp. HMF3257 Genome sequencing and assembly.</title>
        <authorList>
            <person name="Kang H."/>
            <person name="Cha I."/>
            <person name="Kim H."/>
            <person name="Kang J."/>
            <person name="Joh K."/>
        </authorList>
    </citation>
    <scope>NUCLEOTIDE SEQUENCE [LARGE SCALE GENOMIC DNA]</scope>
    <source>
        <strain evidence="1 2">HMF3257</strain>
    </source>
</reference>
<protein>
    <submittedName>
        <fullName evidence="1">Uncharacterized protein</fullName>
    </submittedName>
</protein>
<dbReference type="Proteomes" id="UP000249016">
    <property type="component" value="Unassembled WGS sequence"/>
</dbReference>
<evidence type="ECO:0000313" key="2">
    <source>
        <dbReference type="Proteomes" id="UP000249016"/>
    </source>
</evidence>
<proteinExistence type="predicted"/>
<sequence length="182" mass="20680">MSITYKWLFNVLLMHLVVISSLMAQQTADIRQVRWGFSLKEVQQTESLKPSKVRRDKIVYAHIPLANRTVGLEYEFNGDSLLSASYYYYTTASITQAEVMSTSTELEGLLSEKYGPGKVVQVGELRTVNWLTPRTQIRLALGNINRGWSLEITYLCRICSGTPQIGTLSKNNWKALKDIKNL</sequence>
<dbReference type="EMBL" id="QLII01000001">
    <property type="protein sequence ID" value="RAI78078.1"/>
    <property type="molecule type" value="Genomic_DNA"/>
</dbReference>
<dbReference type="AlphaFoldDB" id="A0A327NYY4"/>
<accession>A0A327NYY4</accession>
<gene>
    <name evidence="1" type="ORF">HMF3257_35465</name>
</gene>
<dbReference type="RefSeq" id="WP_111349461.1">
    <property type="nucleotide sequence ID" value="NZ_QLII01000001.1"/>
</dbReference>
<dbReference type="OrthoDB" id="951825at2"/>
<comment type="caution">
    <text evidence="1">The sequence shown here is derived from an EMBL/GenBank/DDBJ whole genome shotgun (WGS) entry which is preliminary data.</text>
</comment>
<organism evidence="1 2">
    <name type="scientific">Spirosoma telluris</name>
    <dbReference type="NCBI Taxonomy" id="2183553"/>
    <lineage>
        <taxon>Bacteria</taxon>
        <taxon>Pseudomonadati</taxon>
        <taxon>Bacteroidota</taxon>
        <taxon>Cytophagia</taxon>
        <taxon>Cytophagales</taxon>
        <taxon>Cytophagaceae</taxon>
        <taxon>Spirosoma</taxon>
    </lineage>
</organism>